<name>A0A6J5M8T5_9CAUD</name>
<gene>
    <name evidence="2" type="ORF">UFOVP424_26</name>
</gene>
<feature type="region of interest" description="Disordered" evidence="1">
    <location>
        <begin position="431"/>
        <end position="462"/>
    </location>
</feature>
<dbReference type="EMBL" id="LR796395">
    <property type="protein sequence ID" value="CAB4141733.1"/>
    <property type="molecule type" value="Genomic_DNA"/>
</dbReference>
<evidence type="ECO:0000313" key="2">
    <source>
        <dbReference type="EMBL" id="CAB4141733.1"/>
    </source>
</evidence>
<organism evidence="2">
    <name type="scientific">uncultured Caudovirales phage</name>
    <dbReference type="NCBI Taxonomy" id="2100421"/>
    <lineage>
        <taxon>Viruses</taxon>
        <taxon>Duplodnaviria</taxon>
        <taxon>Heunggongvirae</taxon>
        <taxon>Uroviricota</taxon>
        <taxon>Caudoviricetes</taxon>
        <taxon>Peduoviridae</taxon>
        <taxon>Maltschvirus</taxon>
        <taxon>Maltschvirus maltsch</taxon>
    </lineage>
</organism>
<proteinExistence type="predicted"/>
<evidence type="ECO:0000256" key="1">
    <source>
        <dbReference type="SAM" id="MobiDB-lite"/>
    </source>
</evidence>
<reference evidence="2" key="1">
    <citation type="submission" date="2020-04" db="EMBL/GenBank/DDBJ databases">
        <authorList>
            <person name="Chiriac C."/>
            <person name="Salcher M."/>
            <person name="Ghai R."/>
            <person name="Kavagutti S V."/>
        </authorList>
    </citation>
    <scope>NUCLEOTIDE SEQUENCE</scope>
</reference>
<protein>
    <submittedName>
        <fullName evidence="2">Uncharacterized protein</fullName>
    </submittedName>
</protein>
<accession>A0A6J5M8T5</accession>
<sequence>MLIIRKNQTNNLIATVSMNKTLPNPYYLFSFQHIASKERVSFIPETITSNIRYDKFRFIESGNVNLTSSPPQVFFNYLGQYYYSIYEQLSPTNTDPALTANKLESGRAWVIVGDDNTQECFFEPYISNDEDFSQVIYVSEEEQFCISGDTTPVCPPELTGACPTFLTRYSPTNSIYFKNTGATADYLATFDSCAPSQIALDESRLFMVDGCSNYYQYDYTITSGGCFNLTFVDKWDVWASSGTTPNASPSMAIYDDNNLIIGESQQYELQSGSTLYLYNLTTSGITKWLEIGNSAQVFNVYYNTGNTQTVLSYGSASGGTGYYQLYSGSTNPQLLAQIPGTYSNAGSTIYFSGNTPIAVNVAGLQFELNFSAGTMTLLENNGIPIYYVGFGDGFGYLSNIAQKASCYTYNIAVIPPTPSPTPTMTITPSITPTLTPSITPTNTLTPTITPTNTLTPTPSSTPGLNNPSALGALWWIDFTDASTLTIGSGEVLTATDKIANIVFSADPGGPEYNATGYLGVSGDVRTNASQLKNQNGAYPNVSEYTWFGFVYDDVVSQRGGRILSAAGPTSNDVFSLMSDINDPNFVWRFQNRLIDGGAIVLDTDITYSAWTAVAMRSYNSGGDAFFEVWENGSILLSGTQVSNSVYIATDPVFALMFGGGIDFNTEQFFFNRKLSNGEMAQMFQYISDKY</sequence>